<evidence type="ECO:0000313" key="1">
    <source>
        <dbReference type="EMBL" id="SDK99873.1"/>
    </source>
</evidence>
<dbReference type="OrthoDB" id="3818889at2"/>
<dbReference type="STRING" id="683260.SAMN05421874_11462"/>
<sequence length="282" mass="30090">MTGALSAADISSYLAATGWSRRPESWRGAAVWDHGGGHELLVPEKPDLVDAPRRIRELVAVLARVEERSREEIAADIGAPMADVHWYRSPVAPPGGRAGLLDATAALGGVQTVLGAAARAAFDRPRPVFEGAPPRAVRELLGRVWIGPSDLLTVRVPVHDDELGRRTLILLRRATLLLREAVAEMDATGDIAVFDRLVGEGVSADLCAALARFAGSDAEAPFEVGFRWARGLPSAVPAGSVVFPAGTGLLLRRVAHRLRRLHQTGLIGEEPSPGFDPVTKEI</sequence>
<accession>A0A1G9GHY8</accession>
<gene>
    <name evidence="1" type="ORF">SAMN05421874_11462</name>
</gene>
<dbReference type="EMBL" id="FNFB01000014">
    <property type="protein sequence ID" value="SDK99873.1"/>
    <property type="molecule type" value="Genomic_DNA"/>
</dbReference>
<name>A0A1G9GHY8_9ACTN</name>
<dbReference type="RefSeq" id="WP_090768517.1">
    <property type="nucleotide sequence ID" value="NZ_FNFB01000014.1"/>
</dbReference>
<dbReference type="Proteomes" id="UP000198683">
    <property type="component" value="Unassembled WGS sequence"/>
</dbReference>
<evidence type="ECO:0000313" key="2">
    <source>
        <dbReference type="Proteomes" id="UP000198683"/>
    </source>
</evidence>
<reference evidence="1 2" key="1">
    <citation type="submission" date="2016-10" db="EMBL/GenBank/DDBJ databases">
        <authorList>
            <person name="de Groot N.N."/>
        </authorList>
    </citation>
    <scope>NUCLEOTIDE SEQUENCE [LARGE SCALE GENOMIC DNA]</scope>
    <source>
        <strain evidence="1 2">CGMCC 4.5681</strain>
    </source>
</reference>
<proteinExistence type="predicted"/>
<protein>
    <submittedName>
        <fullName evidence="1">Uncharacterized protein</fullName>
    </submittedName>
</protein>
<dbReference type="AlphaFoldDB" id="A0A1G9GHY8"/>
<keyword evidence="2" id="KW-1185">Reference proteome</keyword>
<organism evidence="1 2">
    <name type="scientific">Nonomuraea maritima</name>
    <dbReference type="NCBI Taxonomy" id="683260"/>
    <lineage>
        <taxon>Bacteria</taxon>
        <taxon>Bacillati</taxon>
        <taxon>Actinomycetota</taxon>
        <taxon>Actinomycetes</taxon>
        <taxon>Streptosporangiales</taxon>
        <taxon>Streptosporangiaceae</taxon>
        <taxon>Nonomuraea</taxon>
    </lineage>
</organism>